<comment type="caution">
    <text evidence="2">The sequence shown here is derived from an EMBL/GenBank/DDBJ whole genome shotgun (WGS) entry which is preliminary data.</text>
</comment>
<feature type="compositionally biased region" description="Basic and acidic residues" evidence="1">
    <location>
        <begin position="311"/>
        <end position="320"/>
    </location>
</feature>
<keyword evidence="3" id="KW-1185">Reference proteome</keyword>
<feature type="compositionally biased region" description="Basic residues" evidence="1">
    <location>
        <begin position="321"/>
        <end position="336"/>
    </location>
</feature>
<proteinExistence type="predicted"/>
<evidence type="ECO:0000313" key="2">
    <source>
        <dbReference type="EMBL" id="KAF3850140.1"/>
    </source>
</evidence>
<accession>A0A7J5YL87</accession>
<feature type="region of interest" description="Disordered" evidence="1">
    <location>
        <begin position="288"/>
        <end position="344"/>
    </location>
</feature>
<feature type="non-terminal residue" evidence="2">
    <location>
        <position position="672"/>
    </location>
</feature>
<feature type="region of interest" description="Disordered" evidence="1">
    <location>
        <begin position="650"/>
        <end position="672"/>
    </location>
</feature>
<feature type="region of interest" description="Disordered" evidence="1">
    <location>
        <begin position="1"/>
        <end position="24"/>
    </location>
</feature>
<feature type="compositionally biased region" description="Basic residues" evidence="1">
    <location>
        <begin position="600"/>
        <end position="614"/>
    </location>
</feature>
<evidence type="ECO:0000313" key="3">
    <source>
        <dbReference type="Proteomes" id="UP000518266"/>
    </source>
</evidence>
<name>A0A7J5YL87_DISMA</name>
<feature type="region of interest" description="Disordered" evidence="1">
    <location>
        <begin position="600"/>
        <end position="628"/>
    </location>
</feature>
<dbReference type="Proteomes" id="UP000518266">
    <property type="component" value="Unassembled WGS sequence"/>
</dbReference>
<dbReference type="EMBL" id="JAAKFY010000011">
    <property type="protein sequence ID" value="KAF3850140.1"/>
    <property type="molecule type" value="Genomic_DNA"/>
</dbReference>
<protein>
    <submittedName>
        <fullName evidence="2">Uncharacterized protein</fullName>
    </submittedName>
</protein>
<reference evidence="2 3" key="1">
    <citation type="submission" date="2020-03" db="EMBL/GenBank/DDBJ databases">
        <title>Dissostichus mawsoni Genome sequencing and assembly.</title>
        <authorList>
            <person name="Park H."/>
        </authorList>
    </citation>
    <scope>NUCLEOTIDE SEQUENCE [LARGE SCALE GENOMIC DNA]</scope>
    <source>
        <strain evidence="2">DM0001</strain>
        <tissue evidence="2">Muscle</tissue>
    </source>
</reference>
<sequence length="672" mass="73316">MESQVKPDLGPGFAASHSQSGSNAERPLCFLSSLCWCQSRASELQRSSSARRPSSPDAARCSSAQFVSAAASTSSAWWPSVGRRPPPAAASVASWPPGSVNASFEEKNSRQEVTFVPAAGHWAVLQKLKNCLLGTVGSFPDLNLSIDAAQDIQNSVTGFVRFLCTLQPRHNRVQRRRKAGVQTIPRCPESTLLLAELRAASNGSEEGHDWSPLLSEGAKQVLKHLKNRLTGEREKGWTTGNSYSTATRREEIITPLSAGDVELPLGQVESLLQVLLVAPGLNQREVSQLRSERAQDGQEDLSTSPARLKVLHTDRATDPRQRKKMEKGKKKGKKGRSVSPSCRNSKTSVIAFPSQLSVPTQVPSLVTSRVSSQVPSQVPFRVPSQVPSPVPTQVPSLFPTPVPTQSPLESPLEFPLKSLLESSLEFPLESPLESLLKSHLESLLEFPLESLLEFPLESPLKSPLESLLEFPLKFLLQSPLESPLEFALKSPLKSPLESLLEFPLKFLLESPLKSPLESLLQSPLESPLEFPLKSPLKSPLESLLEFPLKFLLQSPLKSLSSLLLSPFSSPLSSLLSSSLSSHLSSLLSSPFSSSLSTFVQRRRPARRERSRRAAGPRVQTAQGVQRGVTRAVGQSAGQLFNLKHRSTHMTVEDDGPYESKGDGGTSIYDIWD</sequence>
<dbReference type="AlphaFoldDB" id="A0A7J5YL87"/>
<gene>
    <name evidence="2" type="ORF">F7725_019859</name>
</gene>
<organism evidence="2 3">
    <name type="scientific">Dissostichus mawsoni</name>
    <name type="common">Antarctic cod</name>
    <dbReference type="NCBI Taxonomy" id="36200"/>
    <lineage>
        <taxon>Eukaryota</taxon>
        <taxon>Metazoa</taxon>
        <taxon>Chordata</taxon>
        <taxon>Craniata</taxon>
        <taxon>Vertebrata</taxon>
        <taxon>Euteleostomi</taxon>
        <taxon>Actinopterygii</taxon>
        <taxon>Neopterygii</taxon>
        <taxon>Teleostei</taxon>
        <taxon>Neoteleostei</taxon>
        <taxon>Acanthomorphata</taxon>
        <taxon>Eupercaria</taxon>
        <taxon>Perciformes</taxon>
        <taxon>Notothenioidei</taxon>
        <taxon>Nototheniidae</taxon>
        <taxon>Dissostichus</taxon>
    </lineage>
</organism>
<evidence type="ECO:0000256" key="1">
    <source>
        <dbReference type="SAM" id="MobiDB-lite"/>
    </source>
</evidence>